<dbReference type="Gene3D" id="3.50.4.10">
    <property type="entry name" value="Hepatocyte Growth Factor"/>
    <property type="match status" value="6"/>
</dbReference>
<accession>A0A7R8H7F5</accession>
<dbReference type="EMBL" id="HG994583">
    <property type="protein sequence ID" value="CAF2919782.1"/>
    <property type="molecule type" value="Genomic_DNA"/>
</dbReference>
<dbReference type="CDD" id="cd01099">
    <property type="entry name" value="PAN_AP_HGF"/>
    <property type="match status" value="2"/>
</dbReference>
<dbReference type="Proteomes" id="UP000675881">
    <property type="component" value="Chromosome 4"/>
</dbReference>
<proteinExistence type="predicted"/>
<dbReference type="AlphaFoldDB" id="A0A7R8H7F5"/>
<protein>
    <submittedName>
        <fullName evidence="2">(salmon louse) hypothetical protein</fullName>
    </submittedName>
</protein>
<evidence type="ECO:0000259" key="1">
    <source>
        <dbReference type="PROSITE" id="PS50948"/>
    </source>
</evidence>
<feature type="domain" description="Apple" evidence="1">
    <location>
        <begin position="88"/>
        <end position="174"/>
    </location>
</feature>
<gene>
    <name evidence="2" type="ORF">LSAA_8442</name>
</gene>
<dbReference type="SUPFAM" id="SSF57414">
    <property type="entry name" value="Hairpin loop containing domain-like"/>
    <property type="match status" value="7"/>
</dbReference>
<dbReference type="InterPro" id="IPR003609">
    <property type="entry name" value="Pan_app"/>
</dbReference>
<dbReference type="GO" id="GO:0009653">
    <property type="term" value="P:anatomical structure morphogenesis"/>
    <property type="evidence" value="ECO:0007669"/>
    <property type="project" value="TreeGrafter"/>
</dbReference>
<reference evidence="2" key="1">
    <citation type="submission" date="2021-02" db="EMBL/GenBank/DDBJ databases">
        <authorList>
            <person name="Bekaert M."/>
        </authorList>
    </citation>
    <scope>NUCLEOTIDE SEQUENCE</scope>
    <source>
        <strain evidence="2">IoA-00</strain>
    </source>
</reference>
<feature type="domain" description="Apple" evidence="1">
    <location>
        <begin position="3"/>
        <end position="75"/>
    </location>
</feature>
<dbReference type="SMART" id="SM00473">
    <property type="entry name" value="PAN_AP"/>
    <property type="match status" value="9"/>
</dbReference>
<dbReference type="PROSITE" id="PS50948">
    <property type="entry name" value="PAN"/>
    <property type="match status" value="7"/>
</dbReference>
<dbReference type="InterPro" id="IPR052774">
    <property type="entry name" value="Celegans_DevNeuronal_Protein"/>
</dbReference>
<feature type="domain" description="Apple" evidence="1">
    <location>
        <begin position="821"/>
        <end position="911"/>
    </location>
</feature>
<evidence type="ECO:0000313" key="2">
    <source>
        <dbReference type="EMBL" id="CAF2919782.1"/>
    </source>
</evidence>
<dbReference type="OrthoDB" id="6430118at2759"/>
<keyword evidence="3" id="KW-1185">Reference proteome</keyword>
<dbReference type="PANTHER" id="PTHR47327:SF1">
    <property type="entry name" value="RE15579P"/>
    <property type="match status" value="1"/>
</dbReference>
<evidence type="ECO:0000313" key="3">
    <source>
        <dbReference type="Proteomes" id="UP000675881"/>
    </source>
</evidence>
<name>A0A7R8H7F5_LEPSM</name>
<feature type="domain" description="Apple" evidence="1">
    <location>
        <begin position="623"/>
        <end position="707"/>
    </location>
</feature>
<dbReference type="Pfam" id="PF00024">
    <property type="entry name" value="PAN_1"/>
    <property type="match status" value="7"/>
</dbReference>
<organism evidence="2 3">
    <name type="scientific">Lepeophtheirus salmonis</name>
    <name type="common">Salmon louse</name>
    <name type="synonym">Caligus salmonis</name>
    <dbReference type="NCBI Taxonomy" id="72036"/>
    <lineage>
        <taxon>Eukaryota</taxon>
        <taxon>Metazoa</taxon>
        <taxon>Ecdysozoa</taxon>
        <taxon>Arthropoda</taxon>
        <taxon>Crustacea</taxon>
        <taxon>Multicrustacea</taxon>
        <taxon>Hexanauplia</taxon>
        <taxon>Copepoda</taxon>
        <taxon>Siphonostomatoida</taxon>
        <taxon>Caligidae</taxon>
        <taxon>Lepeophtheirus</taxon>
    </lineage>
</organism>
<feature type="domain" description="Apple" evidence="1">
    <location>
        <begin position="715"/>
        <end position="798"/>
    </location>
</feature>
<feature type="domain" description="Apple" evidence="1">
    <location>
        <begin position="539"/>
        <end position="622"/>
    </location>
</feature>
<sequence length="944" mass="107138">MNCPNFSCKTRGLLSQPDTSVTRDCINICKQSSSCKAFSVDYKSSRCTSYDRDSTLKGRRQLQPATAINYYEKICLRGVRKEEFDGICNAERGWTFERILDSSLKGFDDKIETGVESKSECARLCLLNQKFLCRSAEYEGASQRCVLSREDRRTQKDAFQVGGTQGIDYIENQCAKPLTDCSYSSANNGFAVISMDDVLFSRTVSDCQRFCDDARAFQCRSFSQKNDRCYLSGDDSGTLPGIPKPVDPGSVHVRGGIFTYEKTTGHFLRTAKEEPLFPDTSTPGITEKCSELCTGLDSDCPSFSLDYSGQRCFKLDRNTQIRGDSLAPRDGTNYFEKICLKGFDVRNRCQNKVWAFERVPGKMLDVDPDQIYENISLRRGCEELCLREREFICRNECSERSTRNTSKYSNYLENNCIEPNQITCPYMKIENAYPRYLDEVVRNIKDEVACEVQCSFNEKIICRSFAFYSSASQCFISGDDIISASEGALQTRPGTDYFQRKIEEIQTTRFDMDFDRNRRPTSATGAMNKRKGKSEERYCSFGRLTYEKTTGYELIRGNPTRLYSERDGGIIEQCASRCDEDADCKGFNMDYNRNECQSLTANSLNNLFNLRTSSGVSYFETTCSGCGLLWTYERFVNKELKVDPKKIQRDVSKNECEDLCLSESSFVCKSANYDHVRRDCFLLNVDRFEIDQSLQSKQGVDYLENQCEAIKRRGCDYGPQTKDRYLIYTDKVVKVFSDASCREACSSERSFYCRSYTFLSESRPGRPQCLLSGDNGASSGGDNAFQLSNGALFSELDCSKRWRCLWFNSSNSKSNPNPENCRSVGLSTSFEKVMDFTYDRGPEEEFSTSVDIGIIVQCLRECQSRGRLCLAATLRNERGGRQSCYGLGNSATVDGTEPVAATGVTYFEKICVNRNCRKSWAFTKIPQYEFIGSPNKEVQDVENL</sequence>
<dbReference type="PANTHER" id="PTHR47327">
    <property type="entry name" value="FI18240P1-RELATED"/>
    <property type="match status" value="1"/>
</dbReference>
<feature type="domain" description="Apple" evidence="1">
    <location>
        <begin position="424"/>
        <end position="502"/>
    </location>
</feature>